<name>A0AAW9HRB0_9ACTO</name>
<reference evidence="1" key="1">
    <citation type="submission" date="2023-10" db="EMBL/GenBank/DDBJ databases">
        <title>Whole Genome based description of the genera Actinobaculum and Actinotignum reveals a complex phylogenetic relationship within the species included in the genus Actinotignum.</title>
        <authorList>
            <person name="Jensen C.S."/>
            <person name="Dargis R."/>
            <person name="Kemp M."/>
            <person name="Christensen J.J."/>
        </authorList>
    </citation>
    <scope>NUCLEOTIDE SEQUENCE</scope>
    <source>
        <strain evidence="1">Actinobaculum_suis_CCUG19206T</strain>
    </source>
</reference>
<accession>A0AAW9HRB0</accession>
<proteinExistence type="predicted"/>
<dbReference type="RefSeq" id="WP_143021733.1">
    <property type="nucleotide sequence ID" value="NZ_FNAU01000002.1"/>
</dbReference>
<dbReference type="AlphaFoldDB" id="A0AAW9HRB0"/>
<organism evidence="1 2">
    <name type="scientific">Actinobaculum suis</name>
    <dbReference type="NCBI Taxonomy" id="1657"/>
    <lineage>
        <taxon>Bacteria</taxon>
        <taxon>Bacillati</taxon>
        <taxon>Actinomycetota</taxon>
        <taxon>Actinomycetes</taxon>
        <taxon>Actinomycetales</taxon>
        <taxon>Actinomycetaceae</taxon>
        <taxon>Actinobaculum</taxon>
    </lineage>
</organism>
<evidence type="ECO:0000313" key="2">
    <source>
        <dbReference type="Proteomes" id="UP001273799"/>
    </source>
</evidence>
<dbReference type="Proteomes" id="UP001273799">
    <property type="component" value="Unassembled WGS sequence"/>
</dbReference>
<dbReference type="EMBL" id="JAWNFU010000001">
    <property type="protein sequence ID" value="MDY5152689.1"/>
    <property type="molecule type" value="Genomic_DNA"/>
</dbReference>
<comment type="caution">
    <text evidence="1">The sequence shown here is derived from an EMBL/GenBank/DDBJ whole genome shotgun (WGS) entry which is preliminary data.</text>
</comment>
<protein>
    <submittedName>
        <fullName evidence="1">Uncharacterized protein</fullName>
    </submittedName>
</protein>
<evidence type="ECO:0000313" key="1">
    <source>
        <dbReference type="EMBL" id="MDY5152689.1"/>
    </source>
</evidence>
<gene>
    <name evidence="1" type="ORF">R6G71_01295</name>
</gene>
<sequence length="81" mass="9570">MMNAHRIVDTFLAILANPQQAIIFHSEFNSYLTIAFGLIPRVRTLIHKIHSPYYYYQPFKTRELQDHRRGATAFRPRPRGV</sequence>